<feature type="transmembrane region" description="Helical" evidence="1">
    <location>
        <begin position="20"/>
        <end position="42"/>
    </location>
</feature>
<feature type="transmembrane region" description="Helical" evidence="1">
    <location>
        <begin position="113"/>
        <end position="139"/>
    </location>
</feature>
<dbReference type="EMBL" id="JAFBER010000009">
    <property type="protein sequence ID" value="MBM7645493.1"/>
    <property type="molecule type" value="Genomic_DNA"/>
</dbReference>
<keyword evidence="1" id="KW-1133">Transmembrane helix</keyword>
<dbReference type="Proteomes" id="UP000808914">
    <property type="component" value="Unassembled WGS sequence"/>
</dbReference>
<proteinExistence type="predicted"/>
<dbReference type="RefSeq" id="WP_205003429.1">
    <property type="nucleotide sequence ID" value="NZ_JAFBER010000009.1"/>
</dbReference>
<keyword evidence="1" id="KW-0472">Membrane</keyword>
<evidence type="ECO:0008006" key="4">
    <source>
        <dbReference type="Google" id="ProtNLM"/>
    </source>
</evidence>
<organism evidence="2 3">
    <name type="scientific">Scopulibacillus daqui</name>
    <dbReference type="NCBI Taxonomy" id="1469162"/>
    <lineage>
        <taxon>Bacteria</taxon>
        <taxon>Bacillati</taxon>
        <taxon>Bacillota</taxon>
        <taxon>Bacilli</taxon>
        <taxon>Bacillales</taxon>
        <taxon>Sporolactobacillaceae</taxon>
        <taxon>Scopulibacillus</taxon>
    </lineage>
</organism>
<feature type="transmembrane region" description="Helical" evidence="1">
    <location>
        <begin position="164"/>
        <end position="188"/>
    </location>
</feature>
<feature type="transmembrane region" description="Helical" evidence="1">
    <location>
        <begin position="195"/>
        <end position="217"/>
    </location>
</feature>
<reference evidence="2 3" key="1">
    <citation type="submission" date="2021-01" db="EMBL/GenBank/DDBJ databases">
        <title>Genomic Encyclopedia of Type Strains, Phase IV (KMG-IV): sequencing the most valuable type-strain genomes for metagenomic binning, comparative biology and taxonomic classification.</title>
        <authorList>
            <person name="Goeker M."/>
        </authorList>
    </citation>
    <scope>NUCLEOTIDE SEQUENCE [LARGE SCALE GENOMIC DNA]</scope>
    <source>
        <strain evidence="2 3">DSM 28236</strain>
    </source>
</reference>
<feature type="transmembrane region" description="Helical" evidence="1">
    <location>
        <begin position="237"/>
        <end position="256"/>
    </location>
</feature>
<name>A0ABS2PZL4_9BACL</name>
<sequence>MFISLLRMDFKNVFSSKNFWLCLLVLTLLFFVDLYISVYAPLKIEGFDKEHLGFSLYFWLGTSGSSISTLLFFTIAIISCMPYSIRFLEEKSKGYHIFIVYRSSLKTYFSSKAIVTFISGGLLFTFPFIISFCAAILMFKNKVLEKSFYDNLYLFHHLFPSHGITYMVIYLMIMFSYAGAIAVFGLWISTFVKNIYVAYLAPFFILLILQPFFEIVYPQLSPMYLANPIQPIADVSVFHLVLVPAVMLIISLIGSYKGIKKYVKI</sequence>
<keyword evidence="3" id="KW-1185">Reference proteome</keyword>
<gene>
    <name evidence="2" type="ORF">JOD45_001704</name>
</gene>
<evidence type="ECO:0000313" key="3">
    <source>
        <dbReference type="Proteomes" id="UP000808914"/>
    </source>
</evidence>
<accession>A0ABS2PZL4</accession>
<feature type="transmembrane region" description="Helical" evidence="1">
    <location>
        <begin position="54"/>
        <end position="78"/>
    </location>
</feature>
<protein>
    <recommendedName>
        <fullName evidence="4">ABC-2 type transport system permease protein</fullName>
    </recommendedName>
</protein>
<keyword evidence="1" id="KW-0812">Transmembrane</keyword>
<comment type="caution">
    <text evidence="2">The sequence shown here is derived from an EMBL/GenBank/DDBJ whole genome shotgun (WGS) entry which is preliminary data.</text>
</comment>
<evidence type="ECO:0000313" key="2">
    <source>
        <dbReference type="EMBL" id="MBM7645493.1"/>
    </source>
</evidence>
<evidence type="ECO:0000256" key="1">
    <source>
        <dbReference type="SAM" id="Phobius"/>
    </source>
</evidence>